<evidence type="ECO:0000313" key="4">
    <source>
        <dbReference type="Proteomes" id="UP001174909"/>
    </source>
</evidence>
<organism evidence="3 4">
    <name type="scientific">Geodia barretti</name>
    <name type="common">Barrett's horny sponge</name>
    <dbReference type="NCBI Taxonomy" id="519541"/>
    <lineage>
        <taxon>Eukaryota</taxon>
        <taxon>Metazoa</taxon>
        <taxon>Porifera</taxon>
        <taxon>Demospongiae</taxon>
        <taxon>Heteroscleromorpha</taxon>
        <taxon>Tetractinellida</taxon>
        <taxon>Astrophorina</taxon>
        <taxon>Geodiidae</taxon>
        <taxon>Geodia</taxon>
    </lineage>
</organism>
<dbReference type="InterPro" id="IPR023765">
    <property type="entry name" value="SBP_5_CS"/>
</dbReference>
<dbReference type="InterPro" id="IPR000914">
    <property type="entry name" value="SBP_5_dom"/>
</dbReference>
<dbReference type="Gene3D" id="3.10.105.10">
    <property type="entry name" value="Dipeptide-binding Protein, Domain 3"/>
    <property type="match status" value="1"/>
</dbReference>
<dbReference type="EMBL" id="CASHTH010001754">
    <property type="protein sequence ID" value="CAI8019423.1"/>
    <property type="molecule type" value="Genomic_DNA"/>
</dbReference>
<feature type="domain" description="Solute-binding protein family 5" evidence="2">
    <location>
        <begin position="128"/>
        <end position="529"/>
    </location>
</feature>
<keyword evidence="1" id="KW-0732">Signal</keyword>
<dbReference type="Pfam" id="PF00496">
    <property type="entry name" value="SBP_bac_5"/>
    <property type="match status" value="1"/>
</dbReference>
<protein>
    <submittedName>
        <fullName evidence="3">Periplasmic alpha-galactoside-binding protein</fullName>
    </submittedName>
</protein>
<feature type="chain" id="PRO_5041268093" evidence="1">
    <location>
        <begin position="30"/>
        <end position="652"/>
    </location>
</feature>
<evidence type="ECO:0000259" key="2">
    <source>
        <dbReference type="Pfam" id="PF00496"/>
    </source>
</evidence>
<evidence type="ECO:0000313" key="3">
    <source>
        <dbReference type="EMBL" id="CAI8019423.1"/>
    </source>
</evidence>
<reference evidence="3" key="1">
    <citation type="submission" date="2023-03" db="EMBL/GenBank/DDBJ databases">
        <authorList>
            <person name="Steffen K."/>
            <person name="Cardenas P."/>
        </authorList>
    </citation>
    <scope>NUCLEOTIDE SEQUENCE</scope>
</reference>
<dbReference type="Gene3D" id="3.40.190.10">
    <property type="entry name" value="Periplasmic binding protein-like II"/>
    <property type="match status" value="1"/>
</dbReference>
<dbReference type="GO" id="GO:0015833">
    <property type="term" value="P:peptide transport"/>
    <property type="evidence" value="ECO:0007669"/>
    <property type="project" value="TreeGrafter"/>
</dbReference>
<accession>A0AA35RX94</accession>
<proteinExistence type="predicted"/>
<dbReference type="PANTHER" id="PTHR30290:SF62">
    <property type="entry name" value="OLIGOPEPTIDE ABC TRANSPORTER, PERIPLASMIC OLIGOPEPTIDE-BINDING PROTEIN"/>
    <property type="match status" value="1"/>
</dbReference>
<keyword evidence="4" id="KW-1185">Reference proteome</keyword>
<dbReference type="AlphaFoldDB" id="A0AA35RX94"/>
<dbReference type="InterPro" id="IPR039424">
    <property type="entry name" value="SBP_5"/>
</dbReference>
<dbReference type="SUPFAM" id="SSF53850">
    <property type="entry name" value="Periplasmic binding protein-like II"/>
    <property type="match status" value="1"/>
</dbReference>
<dbReference type="PANTHER" id="PTHR30290">
    <property type="entry name" value="PERIPLASMIC BINDING COMPONENT OF ABC TRANSPORTER"/>
    <property type="match status" value="1"/>
</dbReference>
<name>A0AA35RX94_GEOBA</name>
<gene>
    <name evidence="3" type="ORF">GBAR_LOCUS11678</name>
</gene>
<feature type="signal peptide" evidence="1">
    <location>
        <begin position="1"/>
        <end position="29"/>
    </location>
</feature>
<dbReference type="Proteomes" id="UP001174909">
    <property type="component" value="Unassembled WGS sequence"/>
</dbReference>
<dbReference type="CDD" id="cd08500">
    <property type="entry name" value="PBP2_NikA_DppA_OppA_like_4"/>
    <property type="match status" value="1"/>
</dbReference>
<dbReference type="GO" id="GO:1904680">
    <property type="term" value="F:peptide transmembrane transporter activity"/>
    <property type="evidence" value="ECO:0007669"/>
    <property type="project" value="TreeGrafter"/>
</dbReference>
<dbReference type="PROSITE" id="PS01040">
    <property type="entry name" value="SBP_BACTERIAL_5"/>
    <property type="match status" value="1"/>
</dbReference>
<evidence type="ECO:0000256" key="1">
    <source>
        <dbReference type="SAM" id="SignalP"/>
    </source>
</evidence>
<comment type="caution">
    <text evidence="3">The sequence shown here is derived from an EMBL/GenBank/DDBJ whole genome shotgun (WGS) entry which is preliminary data.</text>
</comment>
<sequence length="652" mass="72683">MRMRSDLLRRVAPIAVAAALLIVPSLATAQMMDTNSEVYQLDEWEGMHGAITSFSEAPMLASMVAAGDLPPLAERLPSNPLVVEPVDEIGQYGGVLRELRPAGTIINGDHWVWEYATAYSPDMSSIFPNALAGWDWNADGTTITLHLREGMKWSDGKPFVADDFLFYWNEIGLNEELFPTPPSQMRFGGSAGTMTKVSDTAVQISWDVQAGMFVEFMARWRPANYAHSEFLKQFHPGHTSMEKVEAAVKENGFETWTDQFTEIYNPQHSPMTPVIGPWKLENEKTDQVLVMSRNPYYWKIDTAGNQLPYIDAIHSQGVPPGEAELLKILAGESDLQAPGPWGGIANLAVVNENAESAGYSRIQYWWPGGEQGLILFNFAHEDVVLRELQSDKRFRIALSHAIDRDEINQTFYKGLGIPSQPTVEAGPPYYGENLFKVYLEHDPDKANGILDELGLDERDGDGYRLRSDGERLRMQIYAMPGGQTAEIADLYSGYWGEVGIETVARAGSWDAFGGIYNTNDFDLIMFPFGLAGRPMNPLVRGEVVPVGTWFTPGREWAAWLNSSGEEGMEPPDALKEIAALRERAISISDNAERVAITMEVFSLLEEELYMIGAVRPPRQDYYGIVNVNLGNIPDPIIAEHIHEVPAQFYFKS</sequence>